<protein>
    <recommendedName>
        <fullName evidence="3">Cupin domain-containing protein</fullName>
    </recommendedName>
</protein>
<keyword evidence="2" id="KW-1185">Reference proteome</keyword>
<dbReference type="AlphaFoldDB" id="A0A4R6V8X5"/>
<accession>A0A4R6V8X5</accession>
<sequence>MSYDVSTTSPVSAAATDLLPERGDTLADSFNGIGDIVMAGERSGYTHLSTRALPTVGRLVTAARGAAEALADRALWPGRRGRWQLAPRAARRHTRGRMRVTVVALEPNGFVPLTGARPSVSASDVLYLVSGRAHAVVTGDGGRLLAVQELAERRARVLGSAGGHQLVNTGTETAVVVRVTA</sequence>
<evidence type="ECO:0008006" key="3">
    <source>
        <dbReference type="Google" id="ProtNLM"/>
    </source>
</evidence>
<dbReference type="OrthoDB" id="3436416at2"/>
<reference evidence="1 2" key="1">
    <citation type="submission" date="2019-03" db="EMBL/GenBank/DDBJ databases">
        <title>Genomic Encyclopedia of Type Strains, Phase IV (KMG-IV): sequencing the most valuable type-strain genomes for metagenomic binning, comparative biology and taxonomic classification.</title>
        <authorList>
            <person name="Goeker M."/>
        </authorList>
    </citation>
    <scope>NUCLEOTIDE SEQUENCE [LARGE SCALE GENOMIC DNA]</scope>
    <source>
        <strain evidence="1 2">DSM 46770</strain>
    </source>
</reference>
<comment type="caution">
    <text evidence="1">The sequence shown here is derived from an EMBL/GenBank/DDBJ whole genome shotgun (WGS) entry which is preliminary data.</text>
</comment>
<evidence type="ECO:0000313" key="1">
    <source>
        <dbReference type="EMBL" id="TDQ55238.1"/>
    </source>
</evidence>
<name>A0A4R6V8X5_9ACTN</name>
<proteinExistence type="predicted"/>
<dbReference type="RefSeq" id="WP_133739789.1">
    <property type="nucleotide sequence ID" value="NZ_SNYN01000001.1"/>
</dbReference>
<organism evidence="1 2">
    <name type="scientific">Actinorugispora endophytica</name>
    <dbReference type="NCBI Taxonomy" id="1605990"/>
    <lineage>
        <taxon>Bacteria</taxon>
        <taxon>Bacillati</taxon>
        <taxon>Actinomycetota</taxon>
        <taxon>Actinomycetes</taxon>
        <taxon>Streptosporangiales</taxon>
        <taxon>Nocardiopsidaceae</taxon>
        <taxon>Actinorugispora</taxon>
    </lineage>
</organism>
<gene>
    <name evidence="1" type="ORF">EV190_101563</name>
</gene>
<dbReference type="EMBL" id="SNYN01000001">
    <property type="protein sequence ID" value="TDQ55238.1"/>
    <property type="molecule type" value="Genomic_DNA"/>
</dbReference>
<dbReference type="InterPro" id="IPR011051">
    <property type="entry name" value="RmlC_Cupin_sf"/>
</dbReference>
<dbReference type="Proteomes" id="UP000295281">
    <property type="component" value="Unassembled WGS sequence"/>
</dbReference>
<dbReference type="SUPFAM" id="SSF51182">
    <property type="entry name" value="RmlC-like cupins"/>
    <property type="match status" value="1"/>
</dbReference>
<evidence type="ECO:0000313" key="2">
    <source>
        <dbReference type="Proteomes" id="UP000295281"/>
    </source>
</evidence>